<feature type="transmembrane region" description="Helical" evidence="1">
    <location>
        <begin position="50"/>
        <end position="70"/>
    </location>
</feature>
<reference evidence="2 3" key="1">
    <citation type="submission" date="2019-03" db="EMBL/GenBank/DDBJ databases">
        <title>Genomic Encyclopedia of Type Strains, Phase IV (KMG-IV): sequencing the most valuable type-strain genomes for metagenomic binning, comparative biology and taxonomic classification.</title>
        <authorList>
            <person name="Goeker M."/>
        </authorList>
    </citation>
    <scope>NUCLEOTIDE SEQUENCE [LARGE SCALE GENOMIC DNA]</scope>
    <source>
        <strain evidence="2 3">DSM 29487</strain>
    </source>
</reference>
<keyword evidence="1" id="KW-0472">Membrane</keyword>
<evidence type="ECO:0000256" key="1">
    <source>
        <dbReference type="SAM" id="Phobius"/>
    </source>
</evidence>
<keyword evidence="1" id="KW-0812">Transmembrane</keyword>
<feature type="transmembrane region" description="Helical" evidence="1">
    <location>
        <begin position="6"/>
        <end position="29"/>
    </location>
</feature>
<organism evidence="2 3">
    <name type="scientific">Longibaculum muris</name>
    <dbReference type="NCBI Taxonomy" id="1796628"/>
    <lineage>
        <taxon>Bacteria</taxon>
        <taxon>Bacillati</taxon>
        <taxon>Bacillota</taxon>
        <taxon>Erysipelotrichia</taxon>
        <taxon>Erysipelotrichales</taxon>
        <taxon>Coprobacillaceae</taxon>
        <taxon>Longibaculum</taxon>
    </lineage>
</organism>
<feature type="transmembrane region" description="Helical" evidence="1">
    <location>
        <begin position="76"/>
        <end position="94"/>
    </location>
</feature>
<keyword evidence="3" id="KW-1185">Reference proteome</keyword>
<dbReference type="AlphaFoldDB" id="A0A4R3YL16"/>
<comment type="caution">
    <text evidence="2">The sequence shown here is derived from an EMBL/GenBank/DDBJ whole genome shotgun (WGS) entry which is preliminary data.</text>
</comment>
<dbReference type="InterPro" id="IPR017259">
    <property type="entry name" value="UCP037672"/>
</dbReference>
<evidence type="ECO:0000313" key="2">
    <source>
        <dbReference type="EMBL" id="TCV92950.1"/>
    </source>
</evidence>
<evidence type="ECO:0000313" key="3">
    <source>
        <dbReference type="Proteomes" id="UP000295515"/>
    </source>
</evidence>
<dbReference type="Proteomes" id="UP000295515">
    <property type="component" value="Unassembled WGS sequence"/>
</dbReference>
<keyword evidence="1" id="KW-1133">Transmembrane helix</keyword>
<dbReference type="EMBL" id="SMCQ01000025">
    <property type="protein sequence ID" value="TCV92950.1"/>
    <property type="molecule type" value="Genomic_DNA"/>
</dbReference>
<dbReference type="GeneID" id="98916447"/>
<protein>
    <submittedName>
        <fullName evidence="2">Uncharacterized protein DUF3784</fullName>
    </submittedName>
</protein>
<name>A0A4R3YL16_9FIRM</name>
<gene>
    <name evidence="2" type="ORF">EDD60_12538</name>
</gene>
<dbReference type="RefSeq" id="WP_066443434.1">
    <property type="nucleotide sequence ID" value="NZ_JANKBF010000001.1"/>
</dbReference>
<dbReference type="Pfam" id="PF12650">
    <property type="entry name" value="DUF3784"/>
    <property type="match status" value="1"/>
</dbReference>
<sequence>MNFVFLLCSIFLLILSIPLLFGKMSNIIAGYNTMNDKQKEQYDELKLCRIIAMIIIGLAIILLLGALYIISSTNTILVGISEIMIGVIVGNFFAKEK</sequence>
<accession>A0A4R3YL16</accession>
<proteinExistence type="predicted"/>